<evidence type="ECO:0000256" key="3">
    <source>
        <dbReference type="ARBA" id="ARBA00022764"/>
    </source>
</evidence>
<feature type="domain" description="Heparin-sulfate lyase N-terminal" evidence="7">
    <location>
        <begin position="105"/>
        <end position="371"/>
    </location>
</feature>
<dbReference type="InterPro" id="IPR031680">
    <property type="entry name" value="Hepar_II_III_N"/>
</dbReference>
<evidence type="ECO:0000256" key="2">
    <source>
        <dbReference type="ARBA" id="ARBA00022729"/>
    </source>
</evidence>
<dbReference type="Gene3D" id="1.50.10.100">
    <property type="entry name" value="Chondroitin AC/alginate lyase"/>
    <property type="match status" value="1"/>
</dbReference>
<sequence>MKLERVLQMSVDEVMVRGRQEASKWLDWMAAVAAPVTLPERVKPRIGGVPGRAAGTHRRVVAALVDHFWERVPLRFFEGAARADTTARLIERIPETRGRIIAAADAICRGRFDLLGYRGLDFGDPVDWRLDPVSGRRAPLVHWSRIDPLDPAVVGDSRVVWELNRHQWLLHLGQAYRFTGDERYAEAFARYMRDWMRANPAGMGINWAASLTVAFRLISWCWALVLFEGSRALSAELLTELLAGIEDHARHVERYLALYFSPNTHLTGEALALVYAGLFCPDLSRARRWRARGAEILIQQCERQIFADGVYFEQSTCYQRYTAEIYLHFLILAARNEIALPDTVADRLKRLLDFLVAVRRPDGSMPQIGDADGGWLLPLVPRAPDDLRGVLSVAAAFFGRSDYAWAAGGLAPDALWLLGTSAARALEPLRPAPPADALTRLFPQGGYAVMRSGWERDAHQLIFDVGAVGLPKTGGHGHADLLGIQCSAFGEPYIVDPGTFGYTADPAWRDFFRGTAAHSTVTIDGAPQVVPAGPFAWRSRPETRVRRWRSSETDTVVEAEHDAYDRLPDAVRHRRRVLFMKPGCWVVVDDLEGAAEHRVDLRFQFAPMEVTMGPDLWARARGRRGHGLLLRPFAMVALTAEIHEGEMAPIQGWVSDDYGRRAPAPVLVYSTRTQLPLRIATILLPAADLLAPVPVVSPLVDGRGGLAGLELLDRRVQIRFGDDGDIEVGRPDRSQGFPPPGLGNSPRMFPGSQP</sequence>
<dbReference type="InterPro" id="IPR012480">
    <property type="entry name" value="Hepar_II_III_C"/>
</dbReference>
<dbReference type="PANTHER" id="PTHR39210:SF1">
    <property type="entry name" value="HEPARIN-SULFATE LYASE"/>
    <property type="match status" value="1"/>
</dbReference>
<dbReference type="Proteomes" id="UP000320048">
    <property type="component" value="Unassembled WGS sequence"/>
</dbReference>
<dbReference type="EMBL" id="VBAO01000156">
    <property type="protein sequence ID" value="TMI81783.1"/>
    <property type="molecule type" value="Genomic_DNA"/>
</dbReference>
<gene>
    <name evidence="8" type="ORF">E6H04_05980</name>
</gene>
<comment type="subcellular location">
    <subcellularLocation>
        <location evidence="1">Periplasm</location>
    </subcellularLocation>
</comment>
<dbReference type="AlphaFoldDB" id="A0A537JE26"/>
<evidence type="ECO:0000259" key="7">
    <source>
        <dbReference type="Pfam" id="PF16889"/>
    </source>
</evidence>
<dbReference type="GO" id="GO:0016829">
    <property type="term" value="F:lyase activity"/>
    <property type="evidence" value="ECO:0007669"/>
    <property type="project" value="UniProtKB-KW"/>
</dbReference>
<reference evidence="8 9" key="1">
    <citation type="journal article" date="2019" name="Nat. Microbiol.">
        <title>Mediterranean grassland soil C-N compound turnover is dependent on rainfall and depth, and is mediated by genomically divergent microorganisms.</title>
        <authorList>
            <person name="Diamond S."/>
            <person name="Andeer P.F."/>
            <person name="Li Z."/>
            <person name="Crits-Christoph A."/>
            <person name="Burstein D."/>
            <person name="Anantharaman K."/>
            <person name="Lane K.R."/>
            <person name="Thomas B.C."/>
            <person name="Pan C."/>
            <person name="Northen T.R."/>
            <person name="Banfield J.F."/>
        </authorList>
    </citation>
    <scope>NUCLEOTIDE SEQUENCE [LARGE SCALE GENOMIC DNA]</scope>
    <source>
        <strain evidence="8">NP_7</strain>
    </source>
</reference>
<comment type="caution">
    <text evidence="8">The sequence shown here is derived from an EMBL/GenBank/DDBJ whole genome shotgun (WGS) entry which is preliminary data.</text>
</comment>
<name>A0A537JE26_9BACT</name>
<dbReference type="Pfam" id="PF07940">
    <property type="entry name" value="Hepar_II_III_C"/>
    <property type="match status" value="1"/>
</dbReference>
<dbReference type="InterPro" id="IPR008929">
    <property type="entry name" value="Chondroitin_lyas"/>
</dbReference>
<evidence type="ECO:0000313" key="9">
    <source>
        <dbReference type="Proteomes" id="UP000320048"/>
    </source>
</evidence>
<evidence type="ECO:0000256" key="5">
    <source>
        <dbReference type="SAM" id="MobiDB-lite"/>
    </source>
</evidence>
<keyword evidence="2" id="KW-0732">Signal</keyword>
<protein>
    <submittedName>
        <fullName evidence="8">Uncharacterized protein</fullName>
    </submittedName>
</protein>
<dbReference type="PANTHER" id="PTHR39210">
    <property type="entry name" value="HEPARIN-SULFATE LYASE"/>
    <property type="match status" value="1"/>
</dbReference>
<keyword evidence="4" id="KW-0456">Lyase</keyword>
<dbReference type="SUPFAM" id="SSF48230">
    <property type="entry name" value="Chondroitin AC/alginate lyase"/>
    <property type="match status" value="1"/>
</dbReference>
<dbReference type="GO" id="GO:0042597">
    <property type="term" value="C:periplasmic space"/>
    <property type="evidence" value="ECO:0007669"/>
    <property type="project" value="UniProtKB-SubCell"/>
</dbReference>
<feature type="compositionally biased region" description="Basic and acidic residues" evidence="5">
    <location>
        <begin position="723"/>
        <end position="733"/>
    </location>
</feature>
<evidence type="ECO:0000313" key="8">
    <source>
        <dbReference type="EMBL" id="TMI81783.1"/>
    </source>
</evidence>
<evidence type="ECO:0000256" key="4">
    <source>
        <dbReference type="ARBA" id="ARBA00023239"/>
    </source>
</evidence>
<keyword evidence="3" id="KW-0574">Periplasm</keyword>
<dbReference type="Pfam" id="PF16889">
    <property type="entry name" value="Hepar_II_III_N"/>
    <property type="match status" value="1"/>
</dbReference>
<organism evidence="8 9">
    <name type="scientific">Candidatus Segetimicrobium genomatis</name>
    <dbReference type="NCBI Taxonomy" id="2569760"/>
    <lineage>
        <taxon>Bacteria</taxon>
        <taxon>Bacillati</taxon>
        <taxon>Candidatus Sysuimicrobiota</taxon>
        <taxon>Candidatus Sysuimicrobiia</taxon>
        <taxon>Candidatus Sysuimicrobiales</taxon>
        <taxon>Candidatus Segetimicrobiaceae</taxon>
        <taxon>Candidatus Segetimicrobium</taxon>
    </lineage>
</organism>
<dbReference type="Gene3D" id="2.70.98.70">
    <property type="match status" value="1"/>
</dbReference>
<evidence type="ECO:0000259" key="6">
    <source>
        <dbReference type="Pfam" id="PF07940"/>
    </source>
</evidence>
<proteinExistence type="predicted"/>
<evidence type="ECO:0000256" key="1">
    <source>
        <dbReference type="ARBA" id="ARBA00004418"/>
    </source>
</evidence>
<feature type="domain" description="Heparinase II/III-like C-terminal" evidence="6">
    <location>
        <begin position="440"/>
        <end position="673"/>
    </location>
</feature>
<feature type="region of interest" description="Disordered" evidence="5">
    <location>
        <begin position="723"/>
        <end position="754"/>
    </location>
</feature>
<accession>A0A537JE26</accession>